<dbReference type="CDD" id="cd00109">
    <property type="entry name" value="Kunitz-type"/>
    <property type="match status" value="2"/>
</dbReference>
<evidence type="ECO:0000256" key="4">
    <source>
        <dbReference type="SAM" id="MobiDB-lite"/>
    </source>
</evidence>
<sequence length="222" mass="25556">MISVLLWTLYVYVCNVQRVETVKIFKNFIPSEIKTFTKYHPTELQYQPKVYMHIIYFTVASKTCMLIPENGPCRSKITMWYFNPGTKSCEQFTWGGCQGNGNRFDSNEECLDYCLSKPGKRRPRYCSLAFDYGFCFGASERYFYDSKWKVCKSTIYSGCGGNKNNFYSKEQCDQICRFGNVDVFKKTSTTVGGKKVIIINPENSNRNRGSQRGTTTANSTKT</sequence>
<feature type="domain" description="BPTI/Kunitz inhibitor" evidence="6">
    <location>
        <begin position="64"/>
        <end position="114"/>
    </location>
</feature>
<keyword evidence="5" id="KW-0732">Signal</keyword>
<dbReference type="FunFam" id="4.10.410.10:FF:000020">
    <property type="entry name" value="Collagen, type VI, alpha 3"/>
    <property type="match status" value="1"/>
</dbReference>
<dbReference type="InterPro" id="IPR020901">
    <property type="entry name" value="Prtase_inh_Kunz-CS"/>
</dbReference>
<dbReference type="InterPro" id="IPR036880">
    <property type="entry name" value="Kunitz_BPTI_sf"/>
</dbReference>
<dbReference type="PANTHER" id="PTHR10083">
    <property type="entry name" value="KUNITZ-TYPE PROTEASE INHIBITOR-RELATED"/>
    <property type="match status" value="1"/>
</dbReference>
<proteinExistence type="predicted"/>
<evidence type="ECO:0000313" key="7">
    <source>
        <dbReference type="EMBL" id="KAF9412465.1"/>
    </source>
</evidence>
<keyword evidence="1" id="KW-0646">Protease inhibitor</keyword>
<dbReference type="InterPro" id="IPR002223">
    <property type="entry name" value="Kunitz_BPTI"/>
</dbReference>
<keyword evidence="2" id="KW-0722">Serine protease inhibitor</keyword>
<reference evidence="7" key="1">
    <citation type="submission" date="2020-08" db="EMBL/GenBank/DDBJ databases">
        <title>Spodoptera exigua strain:BAW_Kor-Di-RS1 Genome sequencing and assembly.</title>
        <authorList>
            <person name="Kim J."/>
            <person name="Nam H.Y."/>
            <person name="Kwon M."/>
            <person name="Choi J.H."/>
            <person name="Cho S.R."/>
            <person name="Kim G.-H."/>
        </authorList>
    </citation>
    <scope>NUCLEOTIDE SEQUENCE</scope>
    <source>
        <strain evidence="7">BAW_Kor-Di-RS1</strain>
        <tissue evidence="7">Whole-body</tissue>
    </source>
</reference>
<keyword evidence="8" id="KW-1185">Reference proteome</keyword>
<accession>A0A835L155</accession>
<dbReference type="EMBL" id="JACKWZ010000188">
    <property type="protein sequence ID" value="KAF9412465.1"/>
    <property type="molecule type" value="Genomic_DNA"/>
</dbReference>
<dbReference type="InterPro" id="IPR050098">
    <property type="entry name" value="TFPI/VKTCI-like"/>
</dbReference>
<dbReference type="SMART" id="SM00131">
    <property type="entry name" value="KU"/>
    <property type="match status" value="2"/>
</dbReference>
<evidence type="ECO:0000256" key="1">
    <source>
        <dbReference type="ARBA" id="ARBA00022690"/>
    </source>
</evidence>
<dbReference type="PROSITE" id="PS50279">
    <property type="entry name" value="BPTI_KUNITZ_2"/>
    <property type="match status" value="2"/>
</dbReference>
<feature type="domain" description="BPTI/Kunitz inhibitor" evidence="6">
    <location>
        <begin position="126"/>
        <end position="176"/>
    </location>
</feature>
<dbReference type="GO" id="GO:0004867">
    <property type="term" value="F:serine-type endopeptidase inhibitor activity"/>
    <property type="evidence" value="ECO:0007669"/>
    <property type="project" value="UniProtKB-KW"/>
</dbReference>
<evidence type="ECO:0000256" key="2">
    <source>
        <dbReference type="ARBA" id="ARBA00022900"/>
    </source>
</evidence>
<evidence type="ECO:0000256" key="3">
    <source>
        <dbReference type="ARBA" id="ARBA00023157"/>
    </source>
</evidence>
<comment type="caution">
    <text evidence="7">The sequence shown here is derived from an EMBL/GenBank/DDBJ whole genome shotgun (WGS) entry which is preliminary data.</text>
</comment>
<evidence type="ECO:0000256" key="5">
    <source>
        <dbReference type="SAM" id="SignalP"/>
    </source>
</evidence>
<dbReference type="AlphaFoldDB" id="A0A835L155"/>
<name>A0A835L155_SPOEX</name>
<dbReference type="Pfam" id="PF00014">
    <property type="entry name" value="Kunitz_BPTI"/>
    <property type="match status" value="2"/>
</dbReference>
<feature type="chain" id="PRO_5032824856" description="BPTI/Kunitz inhibitor domain-containing protein" evidence="5">
    <location>
        <begin position="22"/>
        <end position="222"/>
    </location>
</feature>
<feature type="region of interest" description="Disordered" evidence="4">
    <location>
        <begin position="201"/>
        <end position="222"/>
    </location>
</feature>
<protein>
    <recommendedName>
        <fullName evidence="6">BPTI/Kunitz inhibitor domain-containing protein</fullName>
    </recommendedName>
</protein>
<dbReference type="PRINTS" id="PR00759">
    <property type="entry name" value="BASICPTASE"/>
</dbReference>
<keyword evidence="3" id="KW-1015">Disulfide bond</keyword>
<feature type="signal peptide" evidence="5">
    <location>
        <begin position="1"/>
        <end position="21"/>
    </location>
</feature>
<dbReference type="Proteomes" id="UP000648187">
    <property type="component" value="Unassembled WGS sequence"/>
</dbReference>
<dbReference type="PROSITE" id="PS00280">
    <property type="entry name" value="BPTI_KUNITZ_1"/>
    <property type="match status" value="1"/>
</dbReference>
<evidence type="ECO:0000259" key="6">
    <source>
        <dbReference type="PROSITE" id="PS50279"/>
    </source>
</evidence>
<dbReference type="SUPFAM" id="SSF57362">
    <property type="entry name" value="BPTI-like"/>
    <property type="match status" value="2"/>
</dbReference>
<dbReference type="Gene3D" id="4.10.410.10">
    <property type="entry name" value="Pancreatic trypsin inhibitor Kunitz domain"/>
    <property type="match status" value="2"/>
</dbReference>
<gene>
    <name evidence="7" type="ORF">HW555_009035</name>
</gene>
<dbReference type="PANTHER" id="PTHR10083:SF328">
    <property type="entry name" value="TISSUE FACTOR PATHWAY INHIBITOR"/>
    <property type="match status" value="1"/>
</dbReference>
<organism evidence="7 8">
    <name type="scientific">Spodoptera exigua</name>
    <name type="common">Beet armyworm</name>
    <name type="synonym">Noctua fulgens</name>
    <dbReference type="NCBI Taxonomy" id="7107"/>
    <lineage>
        <taxon>Eukaryota</taxon>
        <taxon>Metazoa</taxon>
        <taxon>Ecdysozoa</taxon>
        <taxon>Arthropoda</taxon>
        <taxon>Hexapoda</taxon>
        <taxon>Insecta</taxon>
        <taxon>Pterygota</taxon>
        <taxon>Neoptera</taxon>
        <taxon>Endopterygota</taxon>
        <taxon>Lepidoptera</taxon>
        <taxon>Glossata</taxon>
        <taxon>Ditrysia</taxon>
        <taxon>Noctuoidea</taxon>
        <taxon>Noctuidae</taxon>
        <taxon>Amphipyrinae</taxon>
        <taxon>Spodoptera</taxon>
    </lineage>
</organism>
<evidence type="ECO:0000313" key="8">
    <source>
        <dbReference type="Proteomes" id="UP000648187"/>
    </source>
</evidence>
<dbReference type="GO" id="GO:0005615">
    <property type="term" value="C:extracellular space"/>
    <property type="evidence" value="ECO:0007669"/>
    <property type="project" value="TreeGrafter"/>
</dbReference>